<proteinExistence type="predicted"/>
<comment type="caution">
    <text evidence="1">The sequence shown here is derived from an EMBL/GenBank/DDBJ whole genome shotgun (WGS) entry which is preliminary data.</text>
</comment>
<reference evidence="1" key="2">
    <citation type="submission" date="2020-11" db="EMBL/GenBank/DDBJ databases">
        <authorList>
            <person name="McCartney M.A."/>
            <person name="Auch B."/>
            <person name="Kono T."/>
            <person name="Mallez S."/>
            <person name="Becker A."/>
            <person name="Gohl D.M."/>
            <person name="Silverstein K.A.T."/>
            <person name="Koren S."/>
            <person name="Bechman K.B."/>
            <person name="Herman A."/>
            <person name="Abrahante J.E."/>
            <person name="Garbe J."/>
        </authorList>
    </citation>
    <scope>NUCLEOTIDE SEQUENCE</scope>
    <source>
        <strain evidence="1">Duluth1</strain>
        <tissue evidence="1">Whole animal</tissue>
    </source>
</reference>
<reference evidence="1" key="1">
    <citation type="journal article" date="2019" name="bioRxiv">
        <title>The Genome of the Zebra Mussel, Dreissena polymorpha: A Resource for Invasive Species Research.</title>
        <authorList>
            <person name="McCartney M.A."/>
            <person name="Auch B."/>
            <person name="Kono T."/>
            <person name="Mallez S."/>
            <person name="Zhang Y."/>
            <person name="Obille A."/>
            <person name="Becker A."/>
            <person name="Abrahante J.E."/>
            <person name="Garbe J."/>
            <person name="Badalamenti J.P."/>
            <person name="Herman A."/>
            <person name="Mangelson H."/>
            <person name="Liachko I."/>
            <person name="Sullivan S."/>
            <person name="Sone E.D."/>
            <person name="Koren S."/>
            <person name="Silverstein K.A.T."/>
            <person name="Beckman K.B."/>
            <person name="Gohl D.M."/>
        </authorList>
    </citation>
    <scope>NUCLEOTIDE SEQUENCE</scope>
    <source>
        <strain evidence="1">Duluth1</strain>
        <tissue evidence="1">Whole animal</tissue>
    </source>
</reference>
<evidence type="ECO:0000313" key="2">
    <source>
        <dbReference type="Proteomes" id="UP000828390"/>
    </source>
</evidence>
<gene>
    <name evidence="1" type="ORF">DPMN_098268</name>
</gene>
<accession>A0A9D4LC06</accession>
<protein>
    <submittedName>
        <fullName evidence="1">Uncharacterized protein</fullName>
    </submittedName>
</protein>
<organism evidence="1 2">
    <name type="scientific">Dreissena polymorpha</name>
    <name type="common">Zebra mussel</name>
    <name type="synonym">Mytilus polymorpha</name>
    <dbReference type="NCBI Taxonomy" id="45954"/>
    <lineage>
        <taxon>Eukaryota</taxon>
        <taxon>Metazoa</taxon>
        <taxon>Spiralia</taxon>
        <taxon>Lophotrochozoa</taxon>
        <taxon>Mollusca</taxon>
        <taxon>Bivalvia</taxon>
        <taxon>Autobranchia</taxon>
        <taxon>Heteroconchia</taxon>
        <taxon>Euheterodonta</taxon>
        <taxon>Imparidentia</taxon>
        <taxon>Neoheterodontei</taxon>
        <taxon>Myida</taxon>
        <taxon>Dreissenoidea</taxon>
        <taxon>Dreissenidae</taxon>
        <taxon>Dreissena</taxon>
    </lineage>
</organism>
<dbReference type="Proteomes" id="UP000828390">
    <property type="component" value="Unassembled WGS sequence"/>
</dbReference>
<keyword evidence="2" id="KW-1185">Reference proteome</keyword>
<dbReference type="EMBL" id="JAIWYP010000003">
    <property type="protein sequence ID" value="KAH3855698.1"/>
    <property type="molecule type" value="Genomic_DNA"/>
</dbReference>
<dbReference type="AlphaFoldDB" id="A0A9D4LC06"/>
<name>A0A9D4LC06_DREPO</name>
<sequence>MCQTIEKKGKEGYISKMCVSPDMCTDRCTTDKCEACCVGQLCNRGNDENNNGTAGTLY</sequence>
<evidence type="ECO:0000313" key="1">
    <source>
        <dbReference type="EMBL" id="KAH3855698.1"/>
    </source>
</evidence>